<keyword evidence="2" id="KW-0732">Signal</keyword>
<comment type="subcellular location">
    <subcellularLocation>
        <location evidence="1">Membrane</location>
    </subcellularLocation>
</comment>
<dbReference type="AlphaFoldDB" id="W1Y7C7"/>
<sequence length="77" mass="8776">VSEMKAYKISTRQAHTRVRLQPGEVLVIGGLMDNRDQHQIQKIPILGDIPLLGKLFRHSRKTKDSIEMLMLVRATVV</sequence>
<feature type="domain" description="Type II/III secretion system secretin-like" evidence="4">
    <location>
        <begin position="7"/>
        <end position="77"/>
    </location>
</feature>
<organism evidence="5">
    <name type="scientific">human gut metagenome</name>
    <dbReference type="NCBI Taxonomy" id="408170"/>
    <lineage>
        <taxon>unclassified sequences</taxon>
        <taxon>metagenomes</taxon>
        <taxon>organismal metagenomes</taxon>
    </lineage>
</organism>
<evidence type="ECO:0000256" key="1">
    <source>
        <dbReference type="ARBA" id="ARBA00004370"/>
    </source>
</evidence>
<dbReference type="InterPro" id="IPR004846">
    <property type="entry name" value="T2SS/T3SS_dom"/>
</dbReference>
<evidence type="ECO:0000259" key="4">
    <source>
        <dbReference type="Pfam" id="PF00263"/>
    </source>
</evidence>
<comment type="caution">
    <text evidence="5">The sequence shown here is derived from an EMBL/GenBank/DDBJ whole genome shotgun (WGS) entry which is preliminary data.</text>
</comment>
<gene>
    <name evidence="5" type="ORF">Q604_UNBC08189G0001</name>
</gene>
<dbReference type="EMBL" id="AZMM01008189">
    <property type="protein sequence ID" value="ETJ37595.1"/>
    <property type="molecule type" value="Genomic_DNA"/>
</dbReference>
<proteinExistence type="predicted"/>
<accession>W1Y7C7</accession>
<evidence type="ECO:0000313" key="5">
    <source>
        <dbReference type="EMBL" id="ETJ37595.1"/>
    </source>
</evidence>
<dbReference type="PROSITE" id="PS00875">
    <property type="entry name" value="T2SP_D"/>
    <property type="match status" value="1"/>
</dbReference>
<evidence type="ECO:0000256" key="2">
    <source>
        <dbReference type="ARBA" id="ARBA00022729"/>
    </source>
</evidence>
<dbReference type="InterPro" id="IPR004845">
    <property type="entry name" value="T2SS_GspD_CS"/>
</dbReference>
<dbReference type="GO" id="GO:0016020">
    <property type="term" value="C:membrane"/>
    <property type="evidence" value="ECO:0007669"/>
    <property type="project" value="UniProtKB-SubCell"/>
</dbReference>
<protein>
    <submittedName>
        <fullName evidence="5">Bacterial type II and III secretion system protein</fullName>
    </submittedName>
</protein>
<dbReference type="Pfam" id="PF00263">
    <property type="entry name" value="Secretin"/>
    <property type="match status" value="1"/>
</dbReference>
<feature type="non-terminal residue" evidence="5">
    <location>
        <position position="1"/>
    </location>
</feature>
<dbReference type="PRINTS" id="PR00811">
    <property type="entry name" value="BCTERIALGSPD"/>
</dbReference>
<evidence type="ECO:0000256" key="3">
    <source>
        <dbReference type="ARBA" id="ARBA00023136"/>
    </source>
</evidence>
<reference evidence="5" key="1">
    <citation type="submission" date="2013-12" db="EMBL/GenBank/DDBJ databases">
        <title>A Varibaculum cambriense genome reconstructed from a premature infant gut community with otherwise low bacterial novelty that shifts toward anaerobic metabolism during the third week of life.</title>
        <authorList>
            <person name="Brown C.T."/>
            <person name="Sharon I."/>
            <person name="Thomas B.C."/>
            <person name="Castelle C.J."/>
            <person name="Morowitz M.J."/>
            <person name="Banfield J.F."/>
        </authorList>
    </citation>
    <scope>NUCLEOTIDE SEQUENCE</scope>
</reference>
<dbReference type="GO" id="GO:0009306">
    <property type="term" value="P:protein secretion"/>
    <property type="evidence" value="ECO:0007669"/>
    <property type="project" value="InterPro"/>
</dbReference>
<dbReference type="PANTHER" id="PTHR30332:SF24">
    <property type="entry name" value="SECRETIN GSPD-RELATED"/>
    <property type="match status" value="1"/>
</dbReference>
<dbReference type="InterPro" id="IPR050810">
    <property type="entry name" value="Bact_Secretion_Sys_Channel"/>
</dbReference>
<name>W1Y7C7_9ZZZZ</name>
<dbReference type="InterPro" id="IPR001775">
    <property type="entry name" value="GspD/PilQ"/>
</dbReference>
<dbReference type="PANTHER" id="PTHR30332">
    <property type="entry name" value="PROBABLE GENERAL SECRETION PATHWAY PROTEIN D"/>
    <property type="match status" value="1"/>
</dbReference>
<dbReference type="GO" id="GO:0015627">
    <property type="term" value="C:type II protein secretion system complex"/>
    <property type="evidence" value="ECO:0007669"/>
    <property type="project" value="TreeGrafter"/>
</dbReference>
<keyword evidence="3" id="KW-0472">Membrane</keyword>